<feature type="domain" description="K Homology" evidence="22">
    <location>
        <begin position="528"/>
        <end position="596"/>
    </location>
</feature>
<sequence>MSSVAVLTPESFAEHRSGLKDQEITGCIPEDEAYIPTYLEAFPPLPEKGAPGEKAGEQASAWGSKIRPIKASIITQVFHVPLEERRYKDNSQFGEGEEAKVCLDIMQRTGAHIELSLAKDQGLSIMVTGKLDSVMKARKEIVARLQTQASATVTIPKEHHRFVIGKNGEKLQELELKTATKIAIPRPDDPSANIRITGTKEGIEKARHEILLISAEQDKRAVERLSLEKAFHPFIAGPHNRLVQELSLETGARISIPPPSLPKDEIVITGEKEAKRKTTTISVEVKKSQHKYIIGPKGNTLQEILETTGVSVEMPPLDSGSETIILRGEPDKLGPALTQVYAKAKSVMVVEVTAPAWLHRFIIGKKGQNIGRITQQLPRLVRMDYTEVVIDQRFHRHLIGKNGANINRIKEQYKVLVRIPQDSERSGLVRIEGDPKGVQLACRELIEMVQRMENERTKDLIVEQKFHRTIIGQKGEKIKEVRDKFPEVIINFPDPSQKNDVVQLRGPKNEVEKCAKFLQKIIADLIENSFLLSVPIFKQFHKNIIGKGGANIKKIREETNTKIDLPTENSNSEMIIITGKKSNCEAARDRILAIQRELANIKETEVAIPAKLHNSLIGSKGCLVRSIMEDCGGVHIHFPSEGSGSDKVTIRGPVGEVEKAKKQLLQLAEEKQVNNFTAELQAKPEYHKFLIGRGGANIRRVRDKTGARIIFPSPDDTEQELITIDDVVEDSMVVDVRHHRHFVCRRGQVLRELAEEYGGVAVSFPRTGANSQRVTLKGAKDCVEAAKKRIQEIIEDLLSPLFLPYREQESQVNVEVIIPQRFHRAIMGPKGCRIQYITREHEVQIKFPERDDSAAGQEAPSQENGEVSPEAEFVPRKCDIITIAGRAEKCELAKAALLALVPITEDVEVSYELHRYIIGQKGSGIRKMMEEYEVNIWVPQPEKQLDVIKVTGLVANVERAKQGLLERVKELQAEQEDRALRSFKVTMSVEPKFHPKIIGRKGAVISQIRKDHDVSIQFPDKGDEQQDLIVISGYERNVEEARQAIQQLVAELQEMVSHDVHLDPRTHARIIGARGKAIRKLMEEFKVDIRFPQPGSGEPDKVTVMGLPETVDNAIDHLLNLEEEYMLSVTETETLAAYMKPPSRYGGGGGAGGGDDSSGGPAKGFVVRDAPWNAAGNKGFAVAKRLRPHFVGAWTHTHLEPNLSLVTALLASQRLGGDQQALVVAGYSGCCQVLVGQLYVFAMVFQERHDGGHQRTRLRPSLQTGVPTSLTGVQSSSPSLQLSEESEGAFTLSISSINEELTMDTAVIRPYSCSRPHVFTINKDVHGVVTAPLHTDTVANLRNNRVQSSQVTLVRSCGREGERPDSGQEGNSGGASV</sequence>
<protein>
    <recommendedName>
        <fullName evidence="16">Vigilin</fullName>
    </recommendedName>
    <alternativeName>
        <fullName evidence="18">High density lipoprotein-binding protein</fullName>
    </alternativeName>
</protein>
<dbReference type="InterPro" id="IPR004087">
    <property type="entry name" value="KH_dom"/>
</dbReference>
<feature type="region of interest" description="Disordered" evidence="21">
    <location>
        <begin position="849"/>
        <end position="868"/>
    </location>
</feature>
<evidence type="ECO:0000256" key="13">
    <source>
        <dbReference type="ARBA" id="ARBA00023166"/>
    </source>
</evidence>
<dbReference type="CDD" id="cd22416">
    <property type="entry name" value="KH-I_Vigilin_rpt13"/>
    <property type="match status" value="1"/>
</dbReference>
<feature type="region of interest" description="Disordered" evidence="21">
    <location>
        <begin position="1355"/>
        <end position="1377"/>
    </location>
</feature>
<keyword evidence="11" id="KW-0445">Lipid transport</keyword>
<evidence type="ECO:0000256" key="11">
    <source>
        <dbReference type="ARBA" id="ARBA00023055"/>
    </source>
</evidence>
<evidence type="ECO:0000256" key="16">
    <source>
        <dbReference type="ARBA" id="ARBA00039270"/>
    </source>
</evidence>
<dbReference type="CDD" id="cd22414">
    <property type="entry name" value="KH-I_Vigilin_rpt11"/>
    <property type="match status" value="1"/>
</dbReference>
<keyword evidence="7" id="KW-0677">Repeat</keyword>
<evidence type="ECO:0000256" key="18">
    <source>
        <dbReference type="ARBA" id="ARBA00077940"/>
    </source>
</evidence>
<keyword evidence="3" id="KW-0813">Transport</keyword>
<dbReference type="CDD" id="cd22407">
    <property type="entry name" value="KH-I_Vigilin_rpt3"/>
    <property type="match status" value="1"/>
</dbReference>
<feature type="domain" description="K Homology" evidence="22">
    <location>
        <begin position="810"/>
        <end position="902"/>
    </location>
</feature>
<organism evidence="23 24">
    <name type="scientific">Etheostoma spectabile</name>
    <name type="common">orangethroat darter</name>
    <dbReference type="NCBI Taxonomy" id="54343"/>
    <lineage>
        <taxon>Eukaryota</taxon>
        <taxon>Metazoa</taxon>
        <taxon>Chordata</taxon>
        <taxon>Craniata</taxon>
        <taxon>Vertebrata</taxon>
        <taxon>Euteleostomi</taxon>
        <taxon>Actinopterygii</taxon>
        <taxon>Neopterygii</taxon>
        <taxon>Teleostei</taxon>
        <taxon>Neoteleostei</taxon>
        <taxon>Acanthomorphata</taxon>
        <taxon>Eupercaria</taxon>
        <taxon>Perciformes</taxon>
        <taxon>Percoidei</taxon>
        <taxon>Percidae</taxon>
        <taxon>Etheostomatinae</taxon>
        <taxon>Etheostoma</taxon>
    </lineage>
</organism>
<feature type="domain" description="K Homology" evidence="22">
    <location>
        <begin position="382"/>
        <end position="450"/>
    </location>
</feature>
<feature type="domain" description="K Homology" evidence="22">
    <location>
        <begin position="147"/>
        <end position="215"/>
    </location>
</feature>
<dbReference type="SMART" id="SM00322">
    <property type="entry name" value="KH"/>
    <property type="match status" value="13"/>
</dbReference>
<dbReference type="FunFam" id="3.30.1370.10:FF:000046">
    <property type="entry name" value="High density lipoprotein binding protein"/>
    <property type="match status" value="1"/>
</dbReference>
<accession>A0A5J5CET7</accession>
<dbReference type="GO" id="GO:0034364">
    <property type="term" value="C:high-density lipoprotein particle"/>
    <property type="evidence" value="ECO:0007669"/>
    <property type="project" value="UniProtKB-KW"/>
</dbReference>
<dbReference type="CDD" id="cd22405">
    <property type="entry name" value="KH-I_Vigilin_rpt1"/>
    <property type="match status" value="1"/>
</dbReference>
<keyword evidence="24" id="KW-1185">Reference proteome</keyword>
<evidence type="ECO:0000256" key="12">
    <source>
        <dbReference type="ARBA" id="ARBA00023098"/>
    </source>
</evidence>
<dbReference type="GO" id="GO:0005634">
    <property type="term" value="C:nucleus"/>
    <property type="evidence" value="ECO:0007669"/>
    <property type="project" value="UniProtKB-SubCell"/>
</dbReference>
<dbReference type="InterPro" id="IPR004088">
    <property type="entry name" value="KH_dom_type_1"/>
</dbReference>
<evidence type="ECO:0000256" key="15">
    <source>
        <dbReference type="ARBA" id="ARBA00023242"/>
    </source>
</evidence>
<keyword evidence="4" id="KW-0963">Cytoplasm</keyword>
<evidence type="ECO:0000256" key="8">
    <source>
        <dbReference type="ARBA" id="ARBA00022850"/>
    </source>
</evidence>
<feature type="non-terminal residue" evidence="23">
    <location>
        <position position="1377"/>
    </location>
</feature>
<feature type="domain" description="K Homology" evidence="22">
    <location>
        <begin position="730"/>
        <end position="795"/>
    </location>
</feature>
<dbReference type="Pfam" id="PF24668">
    <property type="entry name" value="KH_Vigilin"/>
    <property type="match status" value="1"/>
</dbReference>
<evidence type="ECO:0000256" key="3">
    <source>
        <dbReference type="ARBA" id="ARBA00022448"/>
    </source>
</evidence>
<comment type="caution">
    <text evidence="23">The sequence shown here is derived from an EMBL/GenBank/DDBJ whole genome shotgun (WGS) entry which is preliminary data.</text>
</comment>
<dbReference type="InterPro" id="IPR057778">
    <property type="entry name" value="KH_Vigilin_N"/>
</dbReference>
<evidence type="ECO:0000256" key="4">
    <source>
        <dbReference type="ARBA" id="ARBA00022490"/>
    </source>
</evidence>
<dbReference type="Gene3D" id="3.30.1370.10">
    <property type="entry name" value="K Homology domain, type 1"/>
    <property type="match status" value="14"/>
</dbReference>
<keyword evidence="14" id="KW-0753">Steroid metabolism</keyword>
<dbReference type="GO" id="GO:0008203">
    <property type="term" value="P:cholesterol metabolic process"/>
    <property type="evidence" value="ECO:0007669"/>
    <property type="project" value="UniProtKB-KW"/>
</dbReference>
<dbReference type="CDD" id="cd22411">
    <property type="entry name" value="KH-I_Vigilin_rpt8"/>
    <property type="match status" value="1"/>
</dbReference>
<evidence type="ECO:0000256" key="19">
    <source>
        <dbReference type="PROSITE-ProRule" id="PRU00117"/>
    </source>
</evidence>
<keyword evidence="9 19" id="KW-0694">RNA-binding</keyword>
<dbReference type="Proteomes" id="UP000327493">
    <property type="component" value="Unassembled WGS sequence"/>
</dbReference>
<dbReference type="CDD" id="cd22408">
    <property type="entry name" value="KH-I_Vigilin_rpt4"/>
    <property type="match status" value="1"/>
</dbReference>
<keyword evidence="5" id="KW-0153">Cholesterol metabolism</keyword>
<keyword evidence="8" id="KW-0345">HDL</keyword>
<gene>
    <name evidence="23" type="ORF">FQN60_007236</name>
</gene>
<dbReference type="CDD" id="cd22417">
    <property type="entry name" value="KH-I_Vigilin_rpt14"/>
    <property type="match status" value="1"/>
</dbReference>
<evidence type="ECO:0000256" key="1">
    <source>
        <dbReference type="ARBA" id="ARBA00004123"/>
    </source>
</evidence>
<feature type="region of interest" description="Disordered" evidence="21">
    <location>
        <begin position="1255"/>
        <end position="1276"/>
    </location>
</feature>
<evidence type="ECO:0000256" key="2">
    <source>
        <dbReference type="ARBA" id="ARBA00004496"/>
    </source>
</evidence>
<proteinExistence type="predicted"/>
<feature type="domain" description="K Homology" evidence="22">
    <location>
        <begin position="600"/>
        <end position="669"/>
    </location>
</feature>
<comment type="subcellular location">
    <subcellularLocation>
        <location evidence="2">Cytoplasm</location>
    </subcellularLocation>
    <subcellularLocation>
        <location evidence="1">Nucleus</location>
    </subcellularLocation>
</comment>
<dbReference type="CDD" id="cd22418">
    <property type="entry name" value="KH-I_Vigilin_rpt15"/>
    <property type="match status" value="1"/>
</dbReference>
<dbReference type="InterPro" id="IPR036612">
    <property type="entry name" value="KH_dom_type_1_sf"/>
</dbReference>
<evidence type="ECO:0000256" key="10">
    <source>
        <dbReference type="ARBA" id="ARBA00022990"/>
    </source>
</evidence>
<evidence type="ECO:0000256" key="17">
    <source>
        <dbReference type="ARBA" id="ARBA00055815"/>
    </source>
</evidence>
<keyword evidence="15" id="KW-0539">Nucleus</keyword>
<dbReference type="Pfam" id="PF00013">
    <property type="entry name" value="KH_1"/>
    <property type="match status" value="13"/>
</dbReference>
<dbReference type="CDD" id="cd22413">
    <property type="entry name" value="KH-I_Vigilin_rpt10"/>
    <property type="match status" value="1"/>
</dbReference>
<dbReference type="PANTHER" id="PTHR10627">
    <property type="entry name" value="SCP160"/>
    <property type="match status" value="1"/>
</dbReference>
<feature type="compositionally biased region" description="Polar residues" evidence="21">
    <location>
        <begin position="1261"/>
        <end position="1273"/>
    </location>
</feature>
<dbReference type="PANTHER" id="PTHR10627:SF67">
    <property type="entry name" value="HIGH DENSITY LIPOPROTEIN-BINDING PROTEIN B"/>
    <property type="match status" value="1"/>
</dbReference>
<evidence type="ECO:0000259" key="22">
    <source>
        <dbReference type="SMART" id="SM00322"/>
    </source>
</evidence>
<evidence type="ECO:0000256" key="14">
    <source>
        <dbReference type="ARBA" id="ARBA00023221"/>
    </source>
</evidence>
<evidence type="ECO:0000313" key="24">
    <source>
        <dbReference type="Proteomes" id="UP000327493"/>
    </source>
</evidence>
<dbReference type="GO" id="GO:0003729">
    <property type="term" value="F:mRNA binding"/>
    <property type="evidence" value="ECO:0007669"/>
    <property type="project" value="TreeGrafter"/>
</dbReference>
<dbReference type="CDD" id="cd22406">
    <property type="entry name" value="KH-I_Vigilin_rpt2"/>
    <property type="match status" value="1"/>
</dbReference>
<feature type="compositionally biased region" description="Basic and acidic residues" evidence="21">
    <location>
        <begin position="1357"/>
        <end position="1366"/>
    </location>
</feature>
<reference evidence="23 24" key="1">
    <citation type="submission" date="2019-08" db="EMBL/GenBank/DDBJ databases">
        <title>A chromosome-level genome assembly, high-density linkage maps, and genome scans reveal the genomic architecture of hybrid incompatibilities underlying speciation via character displacement in darters (Percidae: Etheostominae).</title>
        <authorList>
            <person name="Moran R.L."/>
            <person name="Catchen J.M."/>
            <person name="Fuller R.C."/>
        </authorList>
    </citation>
    <scope>NUCLEOTIDE SEQUENCE [LARGE SCALE GENOMIC DNA]</scope>
    <source>
        <strain evidence="23">EspeVRDwgs_2016</strain>
        <tissue evidence="23">Muscle</tissue>
    </source>
</reference>
<dbReference type="CDD" id="cd22412">
    <property type="entry name" value="KH-I_Vigilin_rpt9"/>
    <property type="match status" value="1"/>
</dbReference>
<dbReference type="EMBL" id="VOFY01000046">
    <property type="protein sequence ID" value="KAA8579116.1"/>
    <property type="molecule type" value="Genomic_DNA"/>
</dbReference>
<name>A0A5J5CET7_9PERO</name>
<dbReference type="FunFam" id="3.30.1370.10:FF:000039">
    <property type="entry name" value="vigilin isoform X1"/>
    <property type="match status" value="1"/>
</dbReference>
<keyword evidence="20" id="KW-0175">Coiled coil</keyword>
<evidence type="ECO:0000256" key="6">
    <source>
        <dbReference type="ARBA" id="ARBA00022553"/>
    </source>
</evidence>
<feature type="domain" description="K Homology" evidence="22">
    <location>
        <begin position="454"/>
        <end position="523"/>
    </location>
</feature>
<dbReference type="PROSITE" id="PS50084">
    <property type="entry name" value="KH_TYPE_1"/>
    <property type="match status" value="13"/>
</dbReference>
<feature type="coiled-coil region" evidence="20">
    <location>
        <begin position="1031"/>
        <end position="1058"/>
    </location>
</feature>
<evidence type="ECO:0000256" key="20">
    <source>
        <dbReference type="SAM" id="Coils"/>
    </source>
</evidence>
<feature type="domain" description="K Homology" evidence="22">
    <location>
        <begin position="219"/>
        <end position="275"/>
    </location>
</feature>
<keyword evidence="10" id="KW-0007">Acetylation</keyword>
<evidence type="ECO:0000313" key="23">
    <source>
        <dbReference type="EMBL" id="KAA8579116.1"/>
    </source>
</evidence>
<evidence type="ECO:0000256" key="5">
    <source>
        <dbReference type="ARBA" id="ARBA00022548"/>
    </source>
</evidence>
<feature type="domain" description="K Homology" evidence="22">
    <location>
        <begin position="981"/>
        <end position="1050"/>
    </location>
</feature>
<evidence type="ECO:0000256" key="7">
    <source>
        <dbReference type="ARBA" id="ARBA00022737"/>
    </source>
</evidence>
<feature type="domain" description="K Homology" evidence="22">
    <location>
        <begin position="674"/>
        <end position="729"/>
    </location>
</feature>
<feature type="domain" description="K Homology" evidence="22">
    <location>
        <begin position="903"/>
        <end position="969"/>
    </location>
</feature>
<dbReference type="FunFam" id="3.30.1370.10:FF:000018">
    <property type="entry name" value="vigilin isoform X1"/>
    <property type="match status" value="2"/>
</dbReference>
<dbReference type="GO" id="GO:0006869">
    <property type="term" value="P:lipid transport"/>
    <property type="evidence" value="ECO:0007669"/>
    <property type="project" value="UniProtKB-KW"/>
</dbReference>
<dbReference type="GO" id="GO:0005737">
    <property type="term" value="C:cytoplasm"/>
    <property type="evidence" value="ECO:0007669"/>
    <property type="project" value="UniProtKB-SubCell"/>
</dbReference>
<comment type="function">
    <text evidence="17">Appears to play a role in cell sterol metabolism. It may function to protect cells from over-accumulation of cholesterol.</text>
</comment>
<evidence type="ECO:0000256" key="21">
    <source>
        <dbReference type="SAM" id="MobiDB-lite"/>
    </source>
</evidence>
<dbReference type="FunFam" id="3.30.1370.10:FF:000061">
    <property type="entry name" value="High density lipoprotein binding protein"/>
    <property type="match status" value="1"/>
</dbReference>
<dbReference type="CDD" id="cd22410">
    <property type="entry name" value="KH-I_Vigilin_rpt7"/>
    <property type="match status" value="1"/>
</dbReference>
<dbReference type="CDD" id="cd02394">
    <property type="entry name" value="KH-I_Vigilin_rpt6"/>
    <property type="match status" value="1"/>
</dbReference>
<dbReference type="SUPFAM" id="SSF54791">
    <property type="entry name" value="Eukaryotic type KH-domain (KH-domain type I)"/>
    <property type="match status" value="13"/>
</dbReference>
<evidence type="ECO:0000256" key="9">
    <source>
        <dbReference type="ARBA" id="ARBA00022884"/>
    </source>
</evidence>
<feature type="domain" description="K Homology" evidence="22">
    <location>
        <begin position="1054"/>
        <end position="1123"/>
    </location>
</feature>
<keyword evidence="13" id="KW-1207">Sterol metabolism</keyword>
<keyword evidence="6" id="KW-0597">Phosphoprotein</keyword>
<keyword evidence="12" id="KW-0443">Lipid metabolism</keyword>
<feature type="domain" description="K Homology" evidence="22">
    <location>
        <begin position="277"/>
        <end position="345"/>
    </location>
</feature>
<dbReference type="FunFam" id="3.30.1370.10:FF:000033">
    <property type="entry name" value="vigilin isoform X1"/>
    <property type="match status" value="1"/>
</dbReference>